<protein>
    <submittedName>
        <fullName evidence="5">Long-chain fatty acid--CoA ligase</fullName>
    </submittedName>
</protein>
<feature type="domain" description="AMP-binding enzyme C-terminal" evidence="4">
    <location>
        <begin position="427"/>
        <end position="502"/>
    </location>
</feature>
<dbReference type="PANTHER" id="PTHR43767">
    <property type="entry name" value="LONG-CHAIN-FATTY-ACID--COA LIGASE"/>
    <property type="match status" value="1"/>
</dbReference>
<dbReference type="Pfam" id="PF13193">
    <property type="entry name" value="AMP-binding_C"/>
    <property type="match status" value="1"/>
</dbReference>
<dbReference type="InterPro" id="IPR042099">
    <property type="entry name" value="ANL_N_sf"/>
</dbReference>
<dbReference type="RefSeq" id="WP_164343061.1">
    <property type="nucleotide sequence ID" value="NZ_JAAGLQ010000142.1"/>
</dbReference>
<evidence type="ECO:0000313" key="5">
    <source>
        <dbReference type="EMBL" id="NEA15254.1"/>
    </source>
</evidence>
<organism evidence="5 6">
    <name type="scientific">Streptomyces halstedii</name>
    <dbReference type="NCBI Taxonomy" id="1944"/>
    <lineage>
        <taxon>Bacteria</taxon>
        <taxon>Bacillati</taxon>
        <taxon>Actinomycetota</taxon>
        <taxon>Actinomycetes</taxon>
        <taxon>Kitasatosporales</taxon>
        <taxon>Streptomycetaceae</taxon>
        <taxon>Streptomyces</taxon>
    </lineage>
</organism>
<dbReference type="GO" id="GO:0016877">
    <property type="term" value="F:ligase activity, forming carbon-sulfur bonds"/>
    <property type="evidence" value="ECO:0007669"/>
    <property type="project" value="UniProtKB-ARBA"/>
</dbReference>
<dbReference type="PANTHER" id="PTHR43767:SF7">
    <property type="entry name" value="MEDIUM_LONG-CHAIN-FATTY-ACID--COA LIGASE FADD8"/>
    <property type="match status" value="1"/>
</dbReference>
<keyword evidence="2 5" id="KW-0436">Ligase</keyword>
<accession>A0A6N9TUT2</accession>
<evidence type="ECO:0000259" key="3">
    <source>
        <dbReference type="Pfam" id="PF00501"/>
    </source>
</evidence>
<dbReference type="EMBL" id="JAAGLQ010000142">
    <property type="protein sequence ID" value="NEA15254.1"/>
    <property type="molecule type" value="Genomic_DNA"/>
</dbReference>
<evidence type="ECO:0000313" key="6">
    <source>
        <dbReference type="Proteomes" id="UP000471293"/>
    </source>
</evidence>
<evidence type="ECO:0000259" key="4">
    <source>
        <dbReference type="Pfam" id="PF13193"/>
    </source>
</evidence>
<evidence type="ECO:0000256" key="2">
    <source>
        <dbReference type="ARBA" id="ARBA00022598"/>
    </source>
</evidence>
<dbReference type="InterPro" id="IPR050237">
    <property type="entry name" value="ATP-dep_AMP-bd_enzyme"/>
</dbReference>
<feature type="domain" description="AMP-dependent synthetase/ligase" evidence="3">
    <location>
        <begin position="12"/>
        <end position="377"/>
    </location>
</feature>
<dbReference type="FunFam" id="3.30.300.30:FF:000008">
    <property type="entry name" value="2,3-dihydroxybenzoate-AMP ligase"/>
    <property type="match status" value="1"/>
</dbReference>
<dbReference type="Gene3D" id="3.30.300.30">
    <property type="match status" value="1"/>
</dbReference>
<comment type="caution">
    <text evidence="5">The sequence shown here is derived from an EMBL/GenBank/DDBJ whole genome shotgun (WGS) entry which is preliminary data.</text>
</comment>
<dbReference type="InterPro" id="IPR025110">
    <property type="entry name" value="AMP-bd_C"/>
</dbReference>
<evidence type="ECO:0000256" key="1">
    <source>
        <dbReference type="ARBA" id="ARBA00006432"/>
    </source>
</evidence>
<dbReference type="Pfam" id="PF00501">
    <property type="entry name" value="AMP-binding"/>
    <property type="match status" value="1"/>
</dbReference>
<proteinExistence type="inferred from homology"/>
<dbReference type="AlphaFoldDB" id="A0A6N9TUT2"/>
<dbReference type="Gene3D" id="3.40.50.12780">
    <property type="entry name" value="N-terminal domain of ligase-like"/>
    <property type="match status" value="1"/>
</dbReference>
<name>A0A6N9TUT2_STRHA</name>
<dbReference type="Proteomes" id="UP000471293">
    <property type="component" value="Unassembled WGS sequence"/>
</dbReference>
<reference evidence="5 6" key="1">
    <citation type="submission" date="2020-01" db="EMBL/GenBank/DDBJ databases">
        <title>Insect and environment-associated Actinomycetes.</title>
        <authorList>
            <person name="Currrie C."/>
            <person name="Chevrette M."/>
            <person name="Carlson C."/>
            <person name="Stubbendieck R."/>
            <person name="Wendt-Pienkowski E."/>
        </authorList>
    </citation>
    <scope>NUCLEOTIDE SEQUENCE [LARGE SCALE GENOMIC DNA]</scope>
    <source>
        <strain evidence="5 6">SID11342</strain>
    </source>
</reference>
<gene>
    <name evidence="5" type="ORF">G3I29_06860</name>
</gene>
<dbReference type="InterPro" id="IPR045851">
    <property type="entry name" value="AMP-bd_C_sf"/>
</dbReference>
<sequence length="520" mass="56716">MAIIDFFDRGWRLGPSATAYVGEDRSWTFDEARKLSCQIAHGLRAAGLDRDTKAGVLSPNDPRAWICVLGIWRAGLAWVPLNPTVPAADLQVILDRFDCEVLFYHRSTATTVAKLAPMLPKVKHYICLDEDPAADDVPSLADWTAGHPDTPPEVRYEMDDVAAIASTGGTTGLPKGVMNTHRSFSVVVAQFLLNVQYRADEPVVDLAALPMTHAAGVFSLAATARGGTVVVLPRAEPGAILDAIERYRVTEVFLAPTVAYRVMETPGIEERDFSSVRYLIYGAAPMSTDKLRRAIELFGPILTEAYGLAEAFAGISFMRPEEHLVDGRTAPDSRLASCGRPNPLINLEIRDDDGRPVPAGQTGEICVQGDILMKGYYKEPDKTAESLIDGWLHTGDVGHLDQDGYLFITDRKKDMIISGGMNVFPSEVEQVIWSHPAVQDCAVIGVPHDDWGEAVTAVVELNPGAQVDGSELIALCKDRLGSVRAPKRVDFVDSLPRSGNGKVLKRAVRERYWTAGARQI</sequence>
<comment type="similarity">
    <text evidence="1">Belongs to the ATP-dependent AMP-binding enzyme family.</text>
</comment>
<dbReference type="SUPFAM" id="SSF56801">
    <property type="entry name" value="Acetyl-CoA synthetase-like"/>
    <property type="match status" value="1"/>
</dbReference>
<dbReference type="InterPro" id="IPR000873">
    <property type="entry name" value="AMP-dep_synth/lig_dom"/>
</dbReference>